<evidence type="ECO:0000256" key="1">
    <source>
        <dbReference type="ARBA" id="ARBA00004613"/>
    </source>
</evidence>
<dbReference type="Pfam" id="PF00089">
    <property type="entry name" value="Trypsin"/>
    <property type="match status" value="1"/>
</dbReference>
<reference evidence="9 10" key="1">
    <citation type="journal article" date="2019" name="Commun. Biol.">
        <title>The bagworm genome reveals a unique fibroin gene that provides high tensile strength.</title>
        <authorList>
            <person name="Kono N."/>
            <person name="Nakamura H."/>
            <person name="Ohtoshi R."/>
            <person name="Tomita M."/>
            <person name="Numata K."/>
            <person name="Arakawa K."/>
        </authorList>
    </citation>
    <scope>NUCLEOTIDE SEQUENCE [LARGE SCALE GENOMIC DNA]</scope>
</reference>
<name>A0A4C1UVQ7_EUMVA</name>
<accession>A0A4C1UVQ7</accession>
<dbReference type="InterPro" id="IPR009003">
    <property type="entry name" value="Peptidase_S1_PA"/>
</dbReference>
<comment type="similarity">
    <text evidence="7">Belongs to the peptidase S1 family. CLIP subfamily.</text>
</comment>
<dbReference type="InterPro" id="IPR001314">
    <property type="entry name" value="Peptidase_S1A"/>
</dbReference>
<dbReference type="GO" id="GO:0006508">
    <property type="term" value="P:proteolysis"/>
    <property type="evidence" value="ECO:0007669"/>
    <property type="project" value="UniProtKB-KW"/>
</dbReference>
<dbReference type="PANTHER" id="PTHR24264:SF65">
    <property type="entry name" value="SRCR DOMAIN-CONTAINING PROTEIN"/>
    <property type="match status" value="1"/>
</dbReference>
<evidence type="ECO:0000256" key="4">
    <source>
        <dbReference type="ARBA" id="ARBA00022801"/>
    </source>
</evidence>
<keyword evidence="4" id="KW-0378">Hydrolase</keyword>
<dbReference type="AlphaFoldDB" id="A0A4C1UVQ7"/>
<gene>
    <name evidence="9" type="primary">TRYP1</name>
    <name evidence="9" type="ORF">EVAR_14590_1</name>
</gene>
<evidence type="ECO:0000256" key="7">
    <source>
        <dbReference type="ARBA" id="ARBA00024195"/>
    </source>
</evidence>
<dbReference type="GO" id="GO:0004252">
    <property type="term" value="F:serine-type endopeptidase activity"/>
    <property type="evidence" value="ECO:0007669"/>
    <property type="project" value="InterPro"/>
</dbReference>
<dbReference type="InterPro" id="IPR043504">
    <property type="entry name" value="Peptidase_S1_PA_chymotrypsin"/>
</dbReference>
<dbReference type="Proteomes" id="UP000299102">
    <property type="component" value="Unassembled WGS sequence"/>
</dbReference>
<keyword evidence="2" id="KW-0964">Secreted</keyword>
<dbReference type="CDD" id="cd00190">
    <property type="entry name" value="Tryp_SPc"/>
    <property type="match status" value="1"/>
</dbReference>
<dbReference type="PROSITE" id="PS00134">
    <property type="entry name" value="TRYPSIN_HIS"/>
    <property type="match status" value="1"/>
</dbReference>
<keyword evidence="5" id="KW-0720">Serine protease</keyword>
<keyword evidence="6" id="KW-1015">Disulfide bond</keyword>
<evidence type="ECO:0000313" key="9">
    <source>
        <dbReference type="EMBL" id="GBP30072.1"/>
    </source>
</evidence>
<dbReference type="OrthoDB" id="546450at2759"/>
<dbReference type="PANTHER" id="PTHR24264">
    <property type="entry name" value="TRYPSIN-RELATED"/>
    <property type="match status" value="1"/>
</dbReference>
<evidence type="ECO:0000256" key="6">
    <source>
        <dbReference type="ARBA" id="ARBA00023157"/>
    </source>
</evidence>
<feature type="domain" description="Peptidase S1" evidence="8">
    <location>
        <begin position="69"/>
        <end position="289"/>
    </location>
</feature>
<dbReference type="STRING" id="151549.A0A4C1UVQ7"/>
<dbReference type="InterPro" id="IPR001254">
    <property type="entry name" value="Trypsin_dom"/>
</dbReference>
<dbReference type="PROSITE" id="PS50240">
    <property type="entry name" value="TRYPSIN_DOM"/>
    <property type="match status" value="1"/>
</dbReference>
<dbReference type="FunFam" id="2.40.10.10:FF:000002">
    <property type="entry name" value="Transmembrane protease serine"/>
    <property type="match status" value="1"/>
</dbReference>
<organism evidence="9 10">
    <name type="scientific">Eumeta variegata</name>
    <name type="common">Bagworm moth</name>
    <name type="synonym">Eumeta japonica</name>
    <dbReference type="NCBI Taxonomy" id="151549"/>
    <lineage>
        <taxon>Eukaryota</taxon>
        <taxon>Metazoa</taxon>
        <taxon>Ecdysozoa</taxon>
        <taxon>Arthropoda</taxon>
        <taxon>Hexapoda</taxon>
        <taxon>Insecta</taxon>
        <taxon>Pterygota</taxon>
        <taxon>Neoptera</taxon>
        <taxon>Endopterygota</taxon>
        <taxon>Lepidoptera</taxon>
        <taxon>Glossata</taxon>
        <taxon>Ditrysia</taxon>
        <taxon>Tineoidea</taxon>
        <taxon>Psychidae</taxon>
        <taxon>Oiketicinae</taxon>
        <taxon>Eumeta</taxon>
    </lineage>
</organism>
<keyword evidence="10" id="KW-1185">Reference proteome</keyword>
<comment type="subcellular location">
    <subcellularLocation>
        <location evidence="1">Secreted</location>
    </subcellularLocation>
</comment>
<comment type="caution">
    <text evidence="9">The sequence shown here is derived from an EMBL/GenBank/DDBJ whole genome shotgun (WGS) entry which is preliminary data.</text>
</comment>
<evidence type="ECO:0000256" key="3">
    <source>
        <dbReference type="ARBA" id="ARBA00022670"/>
    </source>
</evidence>
<dbReference type="Gene3D" id="2.40.10.10">
    <property type="entry name" value="Trypsin-like serine proteases"/>
    <property type="match status" value="1"/>
</dbReference>
<dbReference type="EMBL" id="BGZK01000228">
    <property type="protein sequence ID" value="GBP30072.1"/>
    <property type="molecule type" value="Genomic_DNA"/>
</dbReference>
<proteinExistence type="inferred from homology"/>
<evidence type="ECO:0000259" key="8">
    <source>
        <dbReference type="PROSITE" id="PS50240"/>
    </source>
</evidence>
<dbReference type="InterPro" id="IPR018114">
    <property type="entry name" value="TRYPSIN_HIS"/>
</dbReference>
<evidence type="ECO:0000313" key="10">
    <source>
        <dbReference type="Proteomes" id="UP000299102"/>
    </source>
</evidence>
<evidence type="ECO:0000256" key="5">
    <source>
        <dbReference type="ARBA" id="ARBA00022825"/>
    </source>
</evidence>
<keyword evidence="3" id="KW-0645">Protease</keyword>
<sequence length="293" mass="32847">MFMGVTYQSKKIKTVEVSHFFRPSSRSPSLWSVQVGNVNLRQFNEVSLKDAVEELAKDADEIKKIVRTIVNCEDPDVNCYPYHVAYGNNCGGVLLHNRWALTAAHCGKNPHIRAGSKYAREGKKVVIKNHYPHKLWMSVRNQHIFDFDYQLLELNESLDFDENVAPLKIGHNDDIVPGKFVTVSGWGVKDRKGSHFEMLRGVLVPIIEERRCQESSTARHQGNLTSRMFCAGFEKGLRDACHGDSGGSAVSNGRVLGLVSFGYGCAEPNSYGIYSNVALVRSWIEDITNLDLN</sequence>
<evidence type="ECO:0000256" key="2">
    <source>
        <dbReference type="ARBA" id="ARBA00022525"/>
    </source>
</evidence>
<dbReference type="InterPro" id="IPR050127">
    <property type="entry name" value="Serine_Proteases_S1"/>
</dbReference>
<dbReference type="PRINTS" id="PR00722">
    <property type="entry name" value="CHYMOTRYPSIN"/>
</dbReference>
<dbReference type="GO" id="GO:0005615">
    <property type="term" value="C:extracellular space"/>
    <property type="evidence" value="ECO:0007669"/>
    <property type="project" value="TreeGrafter"/>
</dbReference>
<protein>
    <submittedName>
        <fullName evidence="9">Trypsin-1</fullName>
    </submittedName>
</protein>
<dbReference type="SMART" id="SM00020">
    <property type="entry name" value="Tryp_SPc"/>
    <property type="match status" value="1"/>
</dbReference>
<dbReference type="SUPFAM" id="SSF50494">
    <property type="entry name" value="Trypsin-like serine proteases"/>
    <property type="match status" value="1"/>
</dbReference>